<comment type="cofactor">
    <cofactor evidence="1">
        <name>a divalent metal cation</name>
        <dbReference type="ChEBI" id="CHEBI:60240"/>
    </cofactor>
</comment>
<dbReference type="SUPFAM" id="SSF54826">
    <property type="entry name" value="Enolase N-terminal domain-like"/>
    <property type="match status" value="1"/>
</dbReference>
<dbReference type="SFLD" id="SFLDS00001">
    <property type="entry name" value="Enolase"/>
    <property type="match status" value="1"/>
</dbReference>
<dbReference type="AlphaFoldDB" id="A0A4Q9W999"/>
<dbReference type="EC" id="4.2.1.113" evidence="5 6"/>
<keyword evidence="2" id="KW-0479">Metal-binding</keyword>
<dbReference type="GeneID" id="58089440"/>
<evidence type="ECO:0000256" key="4">
    <source>
        <dbReference type="ARBA" id="ARBA00023239"/>
    </source>
</evidence>
<dbReference type="GO" id="GO:0046872">
    <property type="term" value="F:metal ion binding"/>
    <property type="evidence" value="ECO:0007669"/>
    <property type="project" value="UniProtKB-KW"/>
</dbReference>
<dbReference type="SUPFAM" id="SSF51604">
    <property type="entry name" value="Enolase C-terminal domain-like"/>
    <property type="match status" value="1"/>
</dbReference>
<dbReference type="Proteomes" id="UP000293637">
    <property type="component" value="Unassembled WGS sequence"/>
</dbReference>
<dbReference type="Gene3D" id="3.30.390.10">
    <property type="entry name" value="Enolase-like, N-terminal domain"/>
    <property type="match status" value="1"/>
</dbReference>
<keyword evidence="3" id="KW-0460">Magnesium</keyword>
<dbReference type="PANTHER" id="PTHR48073">
    <property type="entry name" value="O-SUCCINYLBENZOATE SYNTHASE-RELATED"/>
    <property type="match status" value="1"/>
</dbReference>
<evidence type="ECO:0000256" key="2">
    <source>
        <dbReference type="ARBA" id="ARBA00022723"/>
    </source>
</evidence>
<proteinExistence type="predicted"/>
<dbReference type="GO" id="GO:0009234">
    <property type="term" value="P:menaquinone biosynthetic process"/>
    <property type="evidence" value="ECO:0007669"/>
    <property type="project" value="UniProtKB-UniRule"/>
</dbReference>
<evidence type="ECO:0000313" key="8">
    <source>
        <dbReference type="EMBL" id="TBW71742.1"/>
    </source>
</evidence>
<dbReference type="GO" id="GO:0043748">
    <property type="term" value="F:O-succinylbenzoate synthase activity"/>
    <property type="evidence" value="ECO:0007669"/>
    <property type="project" value="UniProtKB-EC"/>
</dbReference>
<evidence type="ECO:0000256" key="5">
    <source>
        <dbReference type="ARBA" id="ARBA00029491"/>
    </source>
</evidence>
<dbReference type="PANTHER" id="PTHR48073:SF5">
    <property type="entry name" value="O-SUCCINYLBENZOATE SYNTHASE"/>
    <property type="match status" value="1"/>
</dbReference>
<name>A0A4Q9W999_STALU</name>
<organism evidence="8 9">
    <name type="scientific">Staphylococcus lugdunensis</name>
    <dbReference type="NCBI Taxonomy" id="28035"/>
    <lineage>
        <taxon>Bacteria</taxon>
        <taxon>Bacillati</taxon>
        <taxon>Bacillota</taxon>
        <taxon>Bacilli</taxon>
        <taxon>Bacillales</taxon>
        <taxon>Staphylococcaceae</taxon>
        <taxon>Staphylococcus</taxon>
    </lineage>
</organism>
<evidence type="ECO:0000313" key="9">
    <source>
        <dbReference type="Proteomes" id="UP000293637"/>
    </source>
</evidence>
<feature type="domain" description="Enolase C-terminal" evidence="7">
    <location>
        <begin position="138"/>
        <end position="283"/>
    </location>
</feature>
<dbReference type="EMBL" id="SCHB01000006">
    <property type="protein sequence ID" value="TBW71742.1"/>
    <property type="molecule type" value="Genomic_DNA"/>
</dbReference>
<gene>
    <name evidence="8" type="primary">menC</name>
    <name evidence="8" type="ORF">EQ812_09690</name>
</gene>
<accession>A0A4Q9W999</accession>
<keyword evidence="4 8" id="KW-0456">Lyase</keyword>
<dbReference type="InterPro" id="IPR029065">
    <property type="entry name" value="Enolase_C-like"/>
</dbReference>
<reference evidence="8 9" key="1">
    <citation type="journal article" date="2019" name="Sci. Transl. Med.">
        <title>Quorum sensing between bacterial species on the skin protects against epidermal injury in atopic dermatitis.</title>
        <authorList>
            <person name="Williams M.R."/>
        </authorList>
    </citation>
    <scope>NUCLEOTIDE SEQUENCE [LARGE SCALE GENOMIC DNA]</scope>
    <source>
        <strain evidence="8 9">E7</strain>
    </source>
</reference>
<dbReference type="RefSeq" id="WP_002492644.1">
    <property type="nucleotide sequence ID" value="NZ_AP021848.1"/>
</dbReference>
<evidence type="ECO:0000259" key="7">
    <source>
        <dbReference type="Pfam" id="PF13378"/>
    </source>
</evidence>
<dbReference type="Gene3D" id="3.20.20.120">
    <property type="entry name" value="Enolase-like C-terminal domain"/>
    <property type="match status" value="1"/>
</dbReference>
<dbReference type="InterPro" id="IPR010197">
    <property type="entry name" value="OSBS/NAAAR"/>
</dbReference>
<evidence type="ECO:0000256" key="6">
    <source>
        <dbReference type="NCBIfam" id="TIGR01928"/>
    </source>
</evidence>
<dbReference type="InterPro" id="IPR036849">
    <property type="entry name" value="Enolase-like_C_sf"/>
</dbReference>
<dbReference type="InterPro" id="IPR029017">
    <property type="entry name" value="Enolase-like_N"/>
</dbReference>
<dbReference type="SFLD" id="SFLDF00009">
    <property type="entry name" value="o-succinylbenzoate_synthase"/>
    <property type="match status" value="1"/>
</dbReference>
<protein>
    <recommendedName>
        <fullName evidence="5 6">o-succinylbenzoate synthase</fullName>
        <ecNumber evidence="5 6">4.2.1.113</ecNumber>
    </recommendedName>
</protein>
<dbReference type="Pfam" id="PF13378">
    <property type="entry name" value="MR_MLE_C"/>
    <property type="match status" value="1"/>
</dbReference>
<evidence type="ECO:0000256" key="1">
    <source>
        <dbReference type="ARBA" id="ARBA00001968"/>
    </source>
</evidence>
<dbReference type="NCBIfam" id="TIGR01928">
    <property type="entry name" value="menC_lowGC_arch"/>
    <property type="match status" value="1"/>
</dbReference>
<dbReference type="SFLD" id="SFLDG00180">
    <property type="entry name" value="muconate_cycloisomerase"/>
    <property type="match status" value="1"/>
</dbReference>
<comment type="caution">
    <text evidence="8">The sequence shown here is derived from an EMBL/GenBank/DDBJ whole genome shotgun (WGS) entry which is preliminary data.</text>
</comment>
<evidence type="ECO:0000256" key="3">
    <source>
        <dbReference type="ARBA" id="ARBA00022842"/>
    </source>
</evidence>
<sequence>MKIVDINYYLYNQSFRVPITTPKVHLTSRKALIIEMITSQGKSFFGECNAFESDWYDSETINSVQKVIEAWSSSIKNKEFSTFDAWLPYLNQLNAAPAARATVVMAVFQMYQTLPIINVDYGATVSGLTEAHFVQLKETQPKRIKIKWSNHILKDLAHMNKQLDFEYQLVIDANESLTKEDLPKLALVKQYHPIYIEEPFKTMDLYKNYKHNLFPPVAIDEKATSVQQILTLCHSYNIQVVVIKPFRMGGIDHVIKLIHKLQRDNISVVIGGMYEYGLSRYFTAYLAQFGDYPGDITPSGYYYDHDLVSQSGILKQRRISFSPPEVDTSQLVMF</sequence>